<dbReference type="InterPro" id="IPR018022">
    <property type="entry name" value="IPT"/>
</dbReference>
<keyword evidence="7 10" id="KW-0067">ATP-binding</keyword>
<dbReference type="Gene3D" id="1.10.20.140">
    <property type="match status" value="1"/>
</dbReference>
<dbReference type="HAMAP" id="MF_00185">
    <property type="entry name" value="IPP_trans"/>
    <property type="match status" value="1"/>
</dbReference>
<evidence type="ECO:0000313" key="15">
    <source>
        <dbReference type="Proteomes" id="UP000037778"/>
    </source>
</evidence>
<feature type="binding site" evidence="10">
    <location>
        <begin position="9"/>
        <end position="16"/>
    </location>
    <ligand>
        <name>ATP</name>
        <dbReference type="ChEBI" id="CHEBI:30616"/>
    </ligand>
</feature>
<protein>
    <recommendedName>
        <fullName evidence="10">tRNA dimethylallyltransferase</fullName>
        <ecNumber evidence="10">2.5.1.75</ecNumber>
    </recommendedName>
    <alternativeName>
        <fullName evidence="10">Dimethylallyl diphosphate:tRNA dimethylallyltransferase</fullName>
        <shortName evidence="10">DMAPP:tRNA dimethylallyltransferase</shortName>
        <shortName evidence="10">DMATase</shortName>
    </alternativeName>
    <alternativeName>
        <fullName evidence="10">Isopentenyl-diphosphate:tRNA isopentenyltransferase</fullName>
        <shortName evidence="10">IPP transferase</shortName>
        <shortName evidence="10">IPPT</shortName>
        <shortName evidence="10">IPTase</shortName>
    </alternativeName>
</protein>
<comment type="similarity">
    <text evidence="3 10 13">Belongs to the IPP transferase family.</text>
</comment>
<evidence type="ECO:0000256" key="3">
    <source>
        <dbReference type="ARBA" id="ARBA00005842"/>
    </source>
</evidence>
<evidence type="ECO:0000256" key="11">
    <source>
        <dbReference type="RuleBase" id="RU003783"/>
    </source>
</evidence>
<sequence length="310" mass="35612">MQKVLIIVGPTAVGKTSLSIKLAKKLNGEVISGDSMQVYKHLDIGTAKVTKEESEGIVHHLIDIIDVDKRYSAADFVESANKLIDDIHKRGKLPIIVGGTGFYIQSLVDGLNLGGDHYDDNEEYRNQMHEFAEENGKHALWLKLKSVDEVSAKKIGEENERRVIRALEVYHNTGVKFSEQTNNAVSIDPYIIALNTDRKVLYDRINKRVDIMFKEGLINEAKWLDQKGDISLPAYKGIGYREFINYFHGDLDLEDVSELIKKDSRHYAKRQLTWFRNKMKVNWYDIISNMEVVENIEKDVFNWLKDKKVP</sequence>
<dbReference type="AlphaFoldDB" id="A0A0M9DCX4"/>
<evidence type="ECO:0000256" key="1">
    <source>
        <dbReference type="ARBA" id="ARBA00001946"/>
    </source>
</evidence>
<reference evidence="14 15" key="1">
    <citation type="journal article" date="2015" name="Genome Biol. Evol.">
        <title>Functionally Structured Genomes in Lactobacillus kunkeei Colonizing the Honey Crop and Food Products of Honeybees and Stingless Bees.</title>
        <authorList>
            <person name="Tamarit D."/>
            <person name="Ellegaard K.M."/>
            <person name="Wikander J."/>
            <person name="Olofsson T."/>
            <person name="Vasquez A."/>
            <person name="Andersson S.G."/>
        </authorList>
    </citation>
    <scope>NUCLEOTIDE SEQUENCE [LARGE SCALE GENOMIC DNA]</scope>
    <source>
        <strain evidence="14 15">LAko</strain>
    </source>
</reference>
<keyword evidence="5 10" id="KW-0819">tRNA processing</keyword>
<comment type="subunit">
    <text evidence="10">Monomer.</text>
</comment>
<dbReference type="SUPFAM" id="SSF52540">
    <property type="entry name" value="P-loop containing nucleoside triphosphate hydrolases"/>
    <property type="match status" value="2"/>
</dbReference>
<keyword evidence="4 10" id="KW-0808">Transferase</keyword>
<comment type="cofactor">
    <cofactor evidence="1 10">
        <name>Mg(2+)</name>
        <dbReference type="ChEBI" id="CHEBI:18420"/>
    </cofactor>
</comment>
<evidence type="ECO:0000256" key="12">
    <source>
        <dbReference type="RuleBase" id="RU003784"/>
    </source>
</evidence>
<dbReference type="EC" id="2.5.1.75" evidence="10"/>
<dbReference type="InterPro" id="IPR039657">
    <property type="entry name" value="Dimethylallyltransferase"/>
</dbReference>
<dbReference type="PANTHER" id="PTHR11088">
    <property type="entry name" value="TRNA DIMETHYLALLYLTRANSFERASE"/>
    <property type="match status" value="1"/>
</dbReference>
<dbReference type="GO" id="GO:0005524">
    <property type="term" value="F:ATP binding"/>
    <property type="evidence" value="ECO:0007669"/>
    <property type="project" value="UniProtKB-UniRule"/>
</dbReference>
<feature type="region of interest" description="Interaction with substrate tRNA" evidence="10">
    <location>
        <begin position="34"/>
        <end position="37"/>
    </location>
</feature>
<comment type="function">
    <text evidence="2 10 12">Catalyzes the transfer of a dimethylallyl group onto the adenine at position 37 in tRNAs that read codons beginning with uridine, leading to the formation of N6-(dimethylallyl)adenosine (i(6)A).</text>
</comment>
<evidence type="ECO:0000256" key="8">
    <source>
        <dbReference type="ARBA" id="ARBA00022842"/>
    </source>
</evidence>
<evidence type="ECO:0000313" key="14">
    <source>
        <dbReference type="EMBL" id="KOY76234.1"/>
    </source>
</evidence>
<dbReference type="Pfam" id="PF01715">
    <property type="entry name" value="IPPT"/>
    <property type="match status" value="1"/>
</dbReference>
<gene>
    <name evidence="10 14" type="primary">miaA</name>
    <name evidence="14" type="ORF">RZ71_06830</name>
</gene>
<organism evidence="14 15">
    <name type="scientific">Apilactobacillus kunkeei</name>
    <dbReference type="NCBI Taxonomy" id="148814"/>
    <lineage>
        <taxon>Bacteria</taxon>
        <taxon>Bacillati</taxon>
        <taxon>Bacillota</taxon>
        <taxon>Bacilli</taxon>
        <taxon>Lactobacillales</taxon>
        <taxon>Lactobacillaceae</taxon>
        <taxon>Apilactobacillus</taxon>
    </lineage>
</organism>
<dbReference type="GO" id="GO:0006400">
    <property type="term" value="P:tRNA modification"/>
    <property type="evidence" value="ECO:0007669"/>
    <property type="project" value="TreeGrafter"/>
</dbReference>
<feature type="binding site" evidence="10">
    <location>
        <begin position="11"/>
        <end position="16"/>
    </location>
    <ligand>
        <name>substrate</name>
    </ligand>
</feature>
<proteinExistence type="inferred from homology"/>
<evidence type="ECO:0000256" key="13">
    <source>
        <dbReference type="RuleBase" id="RU003785"/>
    </source>
</evidence>
<keyword evidence="8 10" id="KW-0460">Magnesium</keyword>
<dbReference type="GO" id="GO:0052381">
    <property type="term" value="F:tRNA dimethylallyltransferase activity"/>
    <property type="evidence" value="ECO:0007669"/>
    <property type="project" value="UniProtKB-UniRule"/>
</dbReference>
<dbReference type="NCBIfam" id="TIGR00174">
    <property type="entry name" value="miaA"/>
    <property type="match status" value="1"/>
</dbReference>
<dbReference type="PATRIC" id="fig|148814.8.peg.730"/>
<feature type="site" description="Interaction with substrate tRNA" evidence="10">
    <location>
        <position position="100"/>
    </location>
</feature>
<dbReference type="InterPro" id="IPR027417">
    <property type="entry name" value="P-loop_NTPase"/>
</dbReference>
<keyword evidence="6 10" id="KW-0547">Nucleotide-binding</keyword>
<dbReference type="Proteomes" id="UP000037778">
    <property type="component" value="Unassembled WGS sequence"/>
</dbReference>
<accession>A0A0M9DCX4</accession>
<evidence type="ECO:0000256" key="5">
    <source>
        <dbReference type="ARBA" id="ARBA00022694"/>
    </source>
</evidence>
<feature type="site" description="Interaction with substrate tRNA" evidence="10">
    <location>
        <position position="125"/>
    </location>
</feature>
<evidence type="ECO:0000256" key="6">
    <source>
        <dbReference type="ARBA" id="ARBA00022741"/>
    </source>
</evidence>
<comment type="caution">
    <text evidence="14">The sequence shown here is derived from an EMBL/GenBank/DDBJ whole genome shotgun (WGS) entry which is preliminary data.</text>
</comment>
<evidence type="ECO:0000256" key="9">
    <source>
        <dbReference type="ARBA" id="ARBA00049563"/>
    </source>
</evidence>
<evidence type="ECO:0000256" key="7">
    <source>
        <dbReference type="ARBA" id="ARBA00022840"/>
    </source>
</evidence>
<evidence type="ECO:0000256" key="4">
    <source>
        <dbReference type="ARBA" id="ARBA00022679"/>
    </source>
</evidence>
<dbReference type="RefSeq" id="WP_053791776.1">
    <property type="nucleotide sequence ID" value="NZ_JXCY01000006.1"/>
</dbReference>
<name>A0A0M9DCX4_9LACO</name>
<evidence type="ECO:0000256" key="2">
    <source>
        <dbReference type="ARBA" id="ARBA00003213"/>
    </source>
</evidence>
<dbReference type="PANTHER" id="PTHR11088:SF60">
    <property type="entry name" value="TRNA DIMETHYLALLYLTRANSFERASE"/>
    <property type="match status" value="1"/>
</dbReference>
<comment type="catalytic activity">
    <reaction evidence="9 10 11">
        <text>adenosine(37) in tRNA + dimethylallyl diphosphate = N(6)-dimethylallyladenosine(37) in tRNA + diphosphate</text>
        <dbReference type="Rhea" id="RHEA:26482"/>
        <dbReference type="Rhea" id="RHEA-COMP:10162"/>
        <dbReference type="Rhea" id="RHEA-COMP:10375"/>
        <dbReference type="ChEBI" id="CHEBI:33019"/>
        <dbReference type="ChEBI" id="CHEBI:57623"/>
        <dbReference type="ChEBI" id="CHEBI:74411"/>
        <dbReference type="ChEBI" id="CHEBI:74415"/>
        <dbReference type="EC" id="2.5.1.75"/>
    </reaction>
</comment>
<evidence type="ECO:0000256" key="10">
    <source>
        <dbReference type="HAMAP-Rule" id="MF_00185"/>
    </source>
</evidence>
<dbReference type="EMBL" id="JXCY01000006">
    <property type="protein sequence ID" value="KOY76234.1"/>
    <property type="molecule type" value="Genomic_DNA"/>
</dbReference>
<dbReference type="Gene3D" id="3.40.50.300">
    <property type="entry name" value="P-loop containing nucleotide triphosphate hydrolases"/>
    <property type="match status" value="1"/>
</dbReference>
<comment type="caution">
    <text evidence="10">Lacks conserved residue(s) required for the propagation of feature annotation.</text>
</comment>
<keyword evidence="15" id="KW-1185">Reference proteome</keyword>